<keyword evidence="2" id="KW-0472">Membrane</keyword>
<feature type="compositionally biased region" description="Pro residues" evidence="1">
    <location>
        <begin position="352"/>
        <end position="367"/>
    </location>
</feature>
<feature type="compositionally biased region" description="Basic and acidic residues" evidence="1">
    <location>
        <begin position="561"/>
        <end position="574"/>
    </location>
</feature>
<reference evidence="3 4" key="1">
    <citation type="journal article" date="2019" name="Int. J. Syst. Evol. Microbiol.">
        <title>The Global Catalogue of Microorganisms (GCM) 10K type strain sequencing project: providing services to taxonomists for standard genome sequencing and annotation.</title>
        <authorList>
            <consortium name="The Broad Institute Genomics Platform"/>
            <consortium name="The Broad Institute Genome Sequencing Center for Infectious Disease"/>
            <person name="Wu L."/>
            <person name="Ma J."/>
        </authorList>
    </citation>
    <scope>NUCLEOTIDE SEQUENCE [LARGE SCALE GENOMIC DNA]</scope>
    <source>
        <strain evidence="3 4">JCM 6307</strain>
    </source>
</reference>
<evidence type="ECO:0000313" key="3">
    <source>
        <dbReference type="EMBL" id="GAA2505540.1"/>
    </source>
</evidence>
<dbReference type="Proteomes" id="UP001501358">
    <property type="component" value="Unassembled WGS sequence"/>
</dbReference>
<evidence type="ECO:0000256" key="2">
    <source>
        <dbReference type="SAM" id="Phobius"/>
    </source>
</evidence>
<feature type="compositionally biased region" description="Gly residues" evidence="1">
    <location>
        <begin position="596"/>
        <end position="606"/>
    </location>
</feature>
<gene>
    <name evidence="3" type="ORF">GCM10010406_47740</name>
</gene>
<evidence type="ECO:0000256" key="1">
    <source>
        <dbReference type="SAM" id="MobiDB-lite"/>
    </source>
</evidence>
<keyword evidence="2" id="KW-1133">Transmembrane helix</keyword>
<name>A0ABN3MNT4_9ACTN</name>
<protein>
    <recommendedName>
        <fullName evidence="5">Type VII secretion protein EccE</fullName>
    </recommendedName>
</protein>
<feature type="region of interest" description="Disordered" evidence="1">
    <location>
        <begin position="342"/>
        <end position="633"/>
    </location>
</feature>
<organism evidence="3 4">
    <name type="scientific">Streptomyces thermolineatus</name>
    <dbReference type="NCBI Taxonomy" id="44033"/>
    <lineage>
        <taxon>Bacteria</taxon>
        <taxon>Bacillati</taxon>
        <taxon>Actinomycetota</taxon>
        <taxon>Actinomycetes</taxon>
        <taxon>Kitasatosporales</taxon>
        <taxon>Streptomycetaceae</taxon>
        <taxon>Streptomyces</taxon>
    </lineage>
</organism>
<feature type="compositionally biased region" description="Low complexity" evidence="1">
    <location>
        <begin position="368"/>
        <end position="396"/>
    </location>
</feature>
<feature type="transmembrane region" description="Helical" evidence="2">
    <location>
        <begin position="20"/>
        <end position="43"/>
    </location>
</feature>
<keyword evidence="4" id="KW-1185">Reference proteome</keyword>
<dbReference type="RefSeq" id="WP_344385372.1">
    <property type="nucleotide sequence ID" value="NZ_BAAATA010000038.1"/>
</dbReference>
<proteinExistence type="predicted"/>
<keyword evidence="2" id="KW-0812">Transmembrane</keyword>
<comment type="caution">
    <text evidence="3">The sequence shown here is derived from an EMBL/GenBank/DDBJ whole genome shotgun (WGS) entry which is preliminary data.</text>
</comment>
<accession>A0ABN3MNT4</accession>
<feature type="compositionally biased region" description="Low complexity" evidence="1">
    <location>
        <begin position="472"/>
        <end position="509"/>
    </location>
</feature>
<evidence type="ECO:0008006" key="5">
    <source>
        <dbReference type="Google" id="ProtNLM"/>
    </source>
</evidence>
<evidence type="ECO:0000313" key="4">
    <source>
        <dbReference type="Proteomes" id="UP001501358"/>
    </source>
</evidence>
<dbReference type="EMBL" id="BAAATA010000038">
    <property type="protein sequence ID" value="GAA2505540.1"/>
    <property type="molecule type" value="Genomic_DNA"/>
</dbReference>
<sequence length="633" mass="63539">MTGRDAGTVPLAALPMPDRTSWIILVGLLVAVVALLWWCGRVVRRQGGLRRAMRRARWEARTTGRAVTRPWRTMRRDRRRARTLAAFLTAPDARSTAADALDRADRDAAGPCRAVAVSLTPARDRVRVLLAGRDVPAPPAPWSAAEAAGPWTWAAPLGKDGSVAGGVPEAEAGQRLPLVLGVDRHGSGGVVVADWYAGPPAVTVEGDGPAARSVLQALTAQLDALPEGPQVLVAGGVHARFAGRPLPELLDRLEQLERLEQSGAADGGLEPPVLVCWAPDAADAARLCALAERGAARVLAGGAALPGSAWALHVEADGRLLAPELGADVEAAALSRAVARALRAAARDGRRPPQPPRPPRPPRPSRPSRPSAGTAAAPGPAASPASAGTAATGPARTPDRDRTPQVPQIPQIPQAPPPLRTSPDLTEPAPATGRTPGAGDGRPAREVPAADLVEPEPEPAPLAGSGRGPQQAPHAKAARDVAPAARTGTVGSPAEAPAGTPAETSAATGRTPGDGPAALVEPGPAPAAGDGPVAEQASPAGRVPAARDGGSGAVPVTGHGPGHEPGHGPGDEPGRGPGDGQVPPPPASGAADGAGPRAGTGAGGAGDFDEPEPAPSPAGSGVSAQPERSERHP</sequence>